<proteinExistence type="predicted"/>
<protein>
    <submittedName>
        <fullName evidence="1">Uncharacterized protein</fullName>
    </submittedName>
</protein>
<keyword evidence="2" id="KW-1185">Reference proteome</keyword>
<evidence type="ECO:0000313" key="2">
    <source>
        <dbReference type="Proteomes" id="UP001642464"/>
    </source>
</evidence>
<dbReference type="EMBL" id="CAXAMM010042729">
    <property type="protein sequence ID" value="CAK9106440.1"/>
    <property type="molecule type" value="Genomic_DNA"/>
</dbReference>
<organism evidence="1 2">
    <name type="scientific">Durusdinium trenchii</name>
    <dbReference type="NCBI Taxonomy" id="1381693"/>
    <lineage>
        <taxon>Eukaryota</taxon>
        <taxon>Sar</taxon>
        <taxon>Alveolata</taxon>
        <taxon>Dinophyceae</taxon>
        <taxon>Suessiales</taxon>
        <taxon>Symbiodiniaceae</taxon>
        <taxon>Durusdinium</taxon>
    </lineage>
</organism>
<reference evidence="1 2" key="1">
    <citation type="submission" date="2024-02" db="EMBL/GenBank/DDBJ databases">
        <authorList>
            <person name="Chen Y."/>
            <person name="Shah S."/>
            <person name="Dougan E. K."/>
            <person name="Thang M."/>
            <person name="Chan C."/>
        </authorList>
    </citation>
    <scope>NUCLEOTIDE SEQUENCE [LARGE SCALE GENOMIC DNA]</scope>
</reference>
<evidence type="ECO:0000313" key="1">
    <source>
        <dbReference type="EMBL" id="CAK9106440.1"/>
    </source>
</evidence>
<dbReference type="Proteomes" id="UP001642464">
    <property type="component" value="Unassembled WGS sequence"/>
</dbReference>
<name>A0ABP0S2A8_9DINO</name>
<sequence length="253" mass="28249">MPLPSPPLPISKIIFEVQTLGSVQEAKFDLEHGLIVVVQGFQEKMKFFSDALTNRHPALEFVKNACRRVGKPPATPGSEALEELRVAEGYEDLPTSSPLGSFNPDLVIADCGDEPDSAADQTGYWEAMARIELEPNQQLYTASADLQNAFYTMEMQVGLTVHEIEFDESDMSVLGWSIASSVVLSPTLKRLWRLRPGVRELIRRGSATGQQLERIVRHITFVSLCRRESLAALGEVYTFIQRHYQHGCRCGKV</sequence>
<gene>
    <name evidence="1" type="ORF">SCF082_LOCUS49575</name>
</gene>
<accession>A0ABP0S2A8</accession>
<comment type="caution">
    <text evidence="1">The sequence shown here is derived from an EMBL/GenBank/DDBJ whole genome shotgun (WGS) entry which is preliminary data.</text>
</comment>